<dbReference type="Gene3D" id="3.50.30.50">
    <property type="entry name" value="Putative cyclase"/>
    <property type="match status" value="1"/>
</dbReference>
<dbReference type="EC" id="3.5.-.-" evidence="1"/>
<evidence type="ECO:0000313" key="2">
    <source>
        <dbReference type="Proteomes" id="UP001333102"/>
    </source>
</evidence>
<dbReference type="InterPro" id="IPR007325">
    <property type="entry name" value="KFase/CYL"/>
</dbReference>
<organism evidence="1 2">
    <name type="scientific">Geochorda subterranea</name>
    <dbReference type="NCBI Taxonomy" id="3109564"/>
    <lineage>
        <taxon>Bacteria</taxon>
        <taxon>Bacillati</taxon>
        <taxon>Bacillota</taxon>
        <taxon>Limnochordia</taxon>
        <taxon>Limnochordales</taxon>
        <taxon>Geochordaceae</taxon>
        <taxon>Geochorda</taxon>
    </lineage>
</organism>
<protein>
    <submittedName>
        <fullName evidence="1">Cyclase family protein</fullName>
        <ecNumber evidence="1">3.5.-.-</ecNumber>
    </submittedName>
</protein>
<dbReference type="Proteomes" id="UP001333102">
    <property type="component" value="Chromosome"/>
</dbReference>
<accession>A0ABZ1BR30</accession>
<gene>
    <name evidence="1" type="ORF">VLY81_02330</name>
</gene>
<dbReference type="RefSeq" id="WP_324669422.1">
    <property type="nucleotide sequence ID" value="NZ_CP141614.1"/>
</dbReference>
<dbReference type="InterPro" id="IPR037175">
    <property type="entry name" value="KFase_sf"/>
</dbReference>
<dbReference type="EMBL" id="CP141614">
    <property type="protein sequence ID" value="WRP15033.1"/>
    <property type="molecule type" value="Genomic_DNA"/>
</dbReference>
<evidence type="ECO:0000313" key="1">
    <source>
        <dbReference type="EMBL" id="WRP15033.1"/>
    </source>
</evidence>
<sequence>MTEHQWLDLSHAFEEGMPIPDWPGEQQHHFELVSYRVRVNSGLQQVLRMNLHCGTHVDAPNHYADGRAGIDGVDYRSLMGECVVIDVEKEALGVVTAEDLRPHERLLRSVPMAILSTGWERMWRTPEYGSRYPFLAEDAGKLLLDAGIKVVGLDTPGPDAPIRSPFRKGDPLHQMLLGRDVLIIENLTNLRPLVGKRVYLQAVPINIRGATGSPARVLARLLE</sequence>
<keyword evidence="2" id="KW-1185">Reference proteome</keyword>
<dbReference type="SUPFAM" id="SSF102198">
    <property type="entry name" value="Putative cyclase"/>
    <property type="match status" value="1"/>
</dbReference>
<keyword evidence="1" id="KW-0378">Hydrolase</keyword>
<dbReference type="GO" id="GO:0016787">
    <property type="term" value="F:hydrolase activity"/>
    <property type="evidence" value="ECO:0007669"/>
    <property type="project" value="UniProtKB-KW"/>
</dbReference>
<dbReference type="PANTHER" id="PTHR31118:SF32">
    <property type="entry name" value="KYNURENINE FORMAMIDASE"/>
    <property type="match status" value="1"/>
</dbReference>
<dbReference type="PANTHER" id="PTHR31118">
    <property type="entry name" value="CYCLASE-LIKE PROTEIN 2"/>
    <property type="match status" value="1"/>
</dbReference>
<proteinExistence type="predicted"/>
<reference evidence="2" key="1">
    <citation type="submission" date="2023-12" db="EMBL/GenBank/DDBJ databases">
        <title>Novel isolates from deep terrestrial aquifers shed light on the physiology and ecology of the class Limnochordia.</title>
        <authorList>
            <person name="Karnachuk O.V."/>
            <person name="Lukina A.P."/>
            <person name="Avakyan M.R."/>
            <person name="Kadnikov V."/>
            <person name="Begmatov S."/>
            <person name="Beletsky A.V."/>
            <person name="Mardanov A.V."/>
            <person name="Ravin N.V."/>
        </authorList>
    </citation>
    <scope>NUCLEOTIDE SEQUENCE [LARGE SCALE GENOMIC DNA]</scope>
    <source>
        <strain evidence="2">LN</strain>
    </source>
</reference>
<name>A0ABZ1BR30_9FIRM</name>
<dbReference type="Pfam" id="PF04199">
    <property type="entry name" value="Cyclase"/>
    <property type="match status" value="1"/>
</dbReference>